<dbReference type="SUPFAM" id="SSF53448">
    <property type="entry name" value="Nucleotide-diphospho-sugar transferases"/>
    <property type="match status" value="1"/>
</dbReference>
<dbReference type="GO" id="GO:0006487">
    <property type="term" value="P:protein N-linked glycosylation"/>
    <property type="evidence" value="ECO:0007669"/>
    <property type="project" value="TreeGrafter"/>
</dbReference>
<reference evidence="10" key="1">
    <citation type="submission" date="2022-10" db="EMBL/GenBank/DDBJ databases">
        <authorList>
            <person name="Byrne P K."/>
        </authorList>
    </citation>
    <scope>NUCLEOTIDE SEQUENCE</scope>
    <source>
        <strain evidence="10">IFO1802</strain>
    </source>
</reference>
<evidence type="ECO:0000256" key="8">
    <source>
        <dbReference type="ARBA" id="ARBA00023034"/>
    </source>
</evidence>
<dbReference type="GO" id="GO:0000136">
    <property type="term" value="C:mannan polymerase complex"/>
    <property type="evidence" value="ECO:0007669"/>
    <property type="project" value="TreeGrafter"/>
</dbReference>
<keyword evidence="4" id="KW-0808">Transferase</keyword>
<keyword evidence="7" id="KW-1133">Transmembrane helix</keyword>
<keyword evidence="11" id="KW-1185">Reference proteome</keyword>
<gene>
    <name evidence="10" type="primary">SKDI10G2760</name>
    <name evidence="10" type="ORF">SKDI_10G2760</name>
</gene>
<accession>A0AA35J227</accession>
<dbReference type="InterPro" id="IPR029044">
    <property type="entry name" value="Nucleotide-diphossugar_trans"/>
</dbReference>
<keyword evidence="9" id="KW-0472">Membrane</keyword>
<evidence type="ECO:0000256" key="4">
    <source>
        <dbReference type="ARBA" id="ARBA00022679"/>
    </source>
</evidence>
<dbReference type="GO" id="GO:0000009">
    <property type="term" value="F:alpha-1,6-mannosyltransferase activity"/>
    <property type="evidence" value="ECO:0007669"/>
    <property type="project" value="InterPro"/>
</dbReference>
<comment type="similarity">
    <text evidence="2">Belongs to the glycosyltransferase 32 family.</text>
</comment>
<name>A0AA35J227_SACK1</name>
<dbReference type="Pfam" id="PF04488">
    <property type="entry name" value="Gly_transf_sug"/>
    <property type="match status" value="1"/>
</dbReference>
<dbReference type="AlphaFoldDB" id="A0AA35J227"/>
<keyword evidence="8" id="KW-0333">Golgi apparatus</keyword>
<evidence type="ECO:0000256" key="1">
    <source>
        <dbReference type="ARBA" id="ARBA00004323"/>
    </source>
</evidence>
<organism evidence="10 11">
    <name type="scientific">Saccharomyces kudriavzevii (strain ATCC MYA-4449 / AS 2.2408 / CBS 8840 / NBRC 1802 / NCYC 2889)</name>
    <name type="common">Yeast</name>
    <dbReference type="NCBI Taxonomy" id="226230"/>
    <lineage>
        <taxon>Eukaryota</taxon>
        <taxon>Fungi</taxon>
        <taxon>Dikarya</taxon>
        <taxon>Ascomycota</taxon>
        <taxon>Saccharomycotina</taxon>
        <taxon>Saccharomycetes</taxon>
        <taxon>Saccharomycetales</taxon>
        <taxon>Saccharomycetaceae</taxon>
        <taxon>Saccharomyces</taxon>
    </lineage>
</organism>
<sequence>MSKTTKRASGIRRLMLFAVIALISLALAVRYLFHNSNATDLQKILQNLPKEISQSINYANTIQSTDSDLVQHFEKLAQEIRHQQDVQAKQFDKQRKILEKKIQDLKQTPPEATLRERIAFTFPYDSHAKFPAFIWQTWSNDQSPESVQDIKGMWESKNPGFAHEVLNHDVINALVHHYFYSIPEILETYEALPSVILKIDFFKYLILLVHGGVYADIDTFPVQPIPNWIPEELSPSDIGLIVGVEEDAQRADWRTKYIRRLQFGTWIIQAKPGHPILREIIAQIIETTLQRKKDDQLSVNLRNDLNIMSWTGSGLWTDTIFTYFNDFMRSGVREKVTWRLFHNLKQPKLLSDVLVFPKFSFDCPNEIGNDNDDPHKNLYFISHLASQFWKNAPKVEQR</sequence>
<dbReference type="RefSeq" id="XP_056083171.1">
    <property type="nucleotide sequence ID" value="XM_056229120.1"/>
</dbReference>
<dbReference type="PANTHER" id="PTHR31834:SF11">
    <property type="entry name" value="GLYCOSYLTRANSFERASE HOC1-RELATED"/>
    <property type="match status" value="1"/>
</dbReference>
<dbReference type="FunFam" id="3.90.550.20:FF:000002">
    <property type="entry name" value="Initiation-specific alpha-1,6-mannosyltransferase"/>
    <property type="match status" value="1"/>
</dbReference>
<comment type="subcellular location">
    <subcellularLocation>
        <location evidence="1">Golgi apparatus membrane</location>
        <topology evidence="1">Single-pass type II membrane protein</topology>
    </subcellularLocation>
</comment>
<dbReference type="GeneID" id="80925103"/>
<evidence type="ECO:0008006" key="12">
    <source>
        <dbReference type="Google" id="ProtNLM"/>
    </source>
</evidence>
<evidence type="ECO:0000313" key="11">
    <source>
        <dbReference type="Proteomes" id="UP001162087"/>
    </source>
</evidence>
<evidence type="ECO:0000256" key="5">
    <source>
        <dbReference type="ARBA" id="ARBA00022692"/>
    </source>
</evidence>
<dbReference type="InterPro" id="IPR039367">
    <property type="entry name" value="Och1-like"/>
</dbReference>
<dbReference type="Gene3D" id="3.90.550.20">
    <property type="match status" value="1"/>
</dbReference>
<keyword evidence="5" id="KW-0812">Transmembrane</keyword>
<evidence type="ECO:0000256" key="2">
    <source>
        <dbReference type="ARBA" id="ARBA00009003"/>
    </source>
</evidence>
<protein>
    <recommendedName>
        <fullName evidence="12">HOC1-like protein</fullName>
    </recommendedName>
</protein>
<dbReference type="Proteomes" id="UP001162087">
    <property type="component" value="Chromosome 10"/>
</dbReference>
<dbReference type="InterPro" id="IPR007577">
    <property type="entry name" value="GlycoTrfase_DXD_sugar-bd_CS"/>
</dbReference>
<evidence type="ECO:0000313" key="10">
    <source>
        <dbReference type="EMBL" id="CAI4043934.1"/>
    </source>
</evidence>
<evidence type="ECO:0000256" key="7">
    <source>
        <dbReference type="ARBA" id="ARBA00022989"/>
    </source>
</evidence>
<keyword evidence="6" id="KW-0735">Signal-anchor</keyword>
<evidence type="ECO:0000256" key="3">
    <source>
        <dbReference type="ARBA" id="ARBA00022676"/>
    </source>
</evidence>
<dbReference type="EMBL" id="OX365905">
    <property type="protein sequence ID" value="CAI4043934.1"/>
    <property type="molecule type" value="Genomic_DNA"/>
</dbReference>
<evidence type="ECO:0000256" key="9">
    <source>
        <dbReference type="ARBA" id="ARBA00023136"/>
    </source>
</evidence>
<keyword evidence="3" id="KW-0328">Glycosyltransferase</keyword>
<proteinExistence type="inferred from homology"/>
<evidence type="ECO:0000256" key="6">
    <source>
        <dbReference type="ARBA" id="ARBA00022968"/>
    </source>
</evidence>
<dbReference type="PANTHER" id="PTHR31834">
    <property type="entry name" value="INITIATION-SPECIFIC ALPHA-1,6-MANNOSYLTRANSFERASE"/>
    <property type="match status" value="1"/>
</dbReference>